<dbReference type="Pfam" id="PF12680">
    <property type="entry name" value="SnoaL_2"/>
    <property type="match status" value="1"/>
</dbReference>
<feature type="domain" description="SnoaL-like" evidence="1">
    <location>
        <begin position="8"/>
        <end position="104"/>
    </location>
</feature>
<sequence>MSAEELLTRLCRAIDTEAWSDLEPLLHEDFACRYVHTGETFDRQGWIRLNAEYPGFDHLTIEDVVASGDRAVARCHVTGRRDGELAHFEVATFITARGDRVSEMTEVWTEVDQAPPAR</sequence>
<evidence type="ECO:0000313" key="3">
    <source>
        <dbReference type="Proteomes" id="UP000620591"/>
    </source>
</evidence>
<dbReference type="SUPFAM" id="SSF54427">
    <property type="entry name" value="NTF2-like"/>
    <property type="match status" value="1"/>
</dbReference>
<accession>A0A8I0ETU3</accession>
<organism evidence="2 3">
    <name type="scientific">Aeromicrobium senzhongii</name>
    <dbReference type="NCBI Taxonomy" id="2663859"/>
    <lineage>
        <taxon>Bacteria</taxon>
        <taxon>Bacillati</taxon>
        <taxon>Actinomycetota</taxon>
        <taxon>Actinomycetes</taxon>
        <taxon>Propionibacteriales</taxon>
        <taxon>Nocardioidaceae</taxon>
        <taxon>Aeromicrobium</taxon>
    </lineage>
</organism>
<reference evidence="2" key="1">
    <citation type="submission" date="2020-09" db="EMBL/GenBank/DDBJ databases">
        <title>Novel species in genus Aeromicrobium.</title>
        <authorList>
            <person name="Zhang G."/>
        </authorList>
    </citation>
    <scope>NUCLEOTIDE SEQUENCE</scope>
    <source>
        <strain evidence="2">Zg-636</strain>
    </source>
</reference>
<name>A0A8I0ETU3_9ACTN</name>
<dbReference type="InterPro" id="IPR037401">
    <property type="entry name" value="SnoaL-like"/>
</dbReference>
<dbReference type="Proteomes" id="UP000620591">
    <property type="component" value="Unassembled WGS sequence"/>
</dbReference>
<protein>
    <submittedName>
        <fullName evidence="2">Nuclear transport factor 2 family protein</fullName>
    </submittedName>
</protein>
<dbReference type="InterPro" id="IPR032710">
    <property type="entry name" value="NTF2-like_dom_sf"/>
</dbReference>
<evidence type="ECO:0000259" key="1">
    <source>
        <dbReference type="Pfam" id="PF12680"/>
    </source>
</evidence>
<proteinExistence type="predicted"/>
<dbReference type="AlphaFoldDB" id="A0A8I0ETU3"/>
<comment type="caution">
    <text evidence="2">The sequence shown here is derived from an EMBL/GenBank/DDBJ whole genome shotgun (WGS) entry which is preliminary data.</text>
</comment>
<dbReference type="RefSeq" id="WP_187768553.1">
    <property type="nucleotide sequence ID" value="NZ_JACTVM010000001.1"/>
</dbReference>
<gene>
    <name evidence="2" type="ORF">IBG24_02925</name>
</gene>
<dbReference type="EMBL" id="JACTVM010000001">
    <property type="protein sequence ID" value="MBC9225267.1"/>
    <property type="molecule type" value="Genomic_DNA"/>
</dbReference>
<evidence type="ECO:0000313" key="2">
    <source>
        <dbReference type="EMBL" id="MBC9225267.1"/>
    </source>
</evidence>
<dbReference type="Gene3D" id="3.10.450.50">
    <property type="match status" value="1"/>
</dbReference>